<feature type="transmembrane region" description="Helical" evidence="10">
    <location>
        <begin position="225"/>
        <end position="249"/>
    </location>
</feature>
<evidence type="ECO:0000313" key="11">
    <source>
        <dbReference type="EMBL" id="SEM12711.1"/>
    </source>
</evidence>
<dbReference type="Pfam" id="PF01554">
    <property type="entry name" value="MatE"/>
    <property type="match status" value="2"/>
</dbReference>
<keyword evidence="6 10" id="KW-1133">Transmembrane helix</keyword>
<dbReference type="GO" id="GO:0005886">
    <property type="term" value="C:plasma membrane"/>
    <property type="evidence" value="ECO:0007669"/>
    <property type="project" value="UniProtKB-SubCell"/>
</dbReference>
<evidence type="ECO:0000256" key="2">
    <source>
        <dbReference type="ARBA" id="ARBA00022448"/>
    </source>
</evidence>
<dbReference type="InterPro" id="IPR002528">
    <property type="entry name" value="MATE_fam"/>
</dbReference>
<name>A0A1H7VTY5_9RHOB</name>
<dbReference type="PIRSF" id="PIRSF006603">
    <property type="entry name" value="DinF"/>
    <property type="match status" value="1"/>
</dbReference>
<keyword evidence="12" id="KW-1185">Reference proteome</keyword>
<dbReference type="InterPro" id="IPR050222">
    <property type="entry name" value="MATE_MdtK"/>
</dbReference>
<dbReference type="AlphaFoldDB" id="A0A1H7VTY5"/>
<evidence type="ECO:0000256" key="8">
    <source>
        <dbReference type="ARBA" id="ARBA00023136"/>
    </source>
</evidence>
<dbReference type="GO" id="GO:0042910">
    <property type="term" value="F:xenobiotic transmembrane transporter activity"/>
    <property type="evidence" value="ECO:0007669"/>
    <property type="project" value="InterPro"/>
</dbReference>
<feature type="transmembrane region" description="Helical" evidence="10">
    <location>
        <begin position="42"/>
        <end position="62"/>
    </location>
</feature>
<keyword evidence="4" id="KW-1003">Cell membrane</keyword>
<feature type="transmembrane region" description="Helical" evidence="10">
    <location>
        <begin position="122"/>
        <end position="139"/>
    </location>
</feature>
<evidence type="ECO:0000256" key="3">
    <source>
        <dbReference type="ARBA" id="ARBA00022449"/>
    </source>
</evidence>
<feature type="transmembrane region" description="Helical" evidence="10">
    <location>
        <begin position="151"/>
        <end position="172"/>
    </location>
</feature>
<proteinExistence type="predicted"/>
<dbReference type="CDD" id="cd13131">
    <property type="entry name" value="MATE_NorM_like"/>
    <property type="match status" value="1"/>
</dbReference>
<evidence type="ECO:0000256" key="4">
    <source>
        <dbReference type="ARBA" id="ARBA00022475"/>
    </source>
</evidence>
<keyword evidence="2" id="KW-0813">Transport</keyword>
<dbReference type="EMBL" id="FOAG01000013">
    <property type="protein sequence ID" value="SEM12711.1"/>
    <property type="molecule type" value="Genomic_DNA"/>
</dbReference>
<feature type="transmembrane region" description="Helical" evidence="10">
    <location>
        <begin position="383"/>
        <end position="405"/>
    </location>
</feature>
<keyword evidence="3" id="KW-0050">Antiport</keyword>
<feature type="transmembrane region" description="Helical" evidence="10">
    <location>
        <begin position="261"/>
        <end position="286"/>
    </location>
</feature>
<keyword evidence="8 10" id="KW-0472">Membrane</keyword>
<feature type="transmembrane region" description="Helical" evidence="10">
    <location>
        <begin position="411"/>
        <end position="432"/>
    </location>
</feature>
<evidence type="ECO:0000256" key="7">
    <source>
        <dbReference type="ARBA" id="ARBA00023065"/>
    </source>
</evidence>
<dbReference type="STRING" id="1287727.SAMN05443999_11357"/>
<reference evidence="11 12" key="1">
    <citation type="submission" date="2016-10" db="EMBL/GenBank/DDBJ databases">
        <authorList>
            <person name="de Groot N.N."/>
        </authorList>
    </citation>
    <scope>NUCLEOTIDE SEQUENCE [LARGE SCALE GENOMIC DNA]</scope>
    <source>
        <strain evidence="11 12">DSM 100674</strain>
    </source>
</reference>
<feature type="transmembrane region" description="Helical" evidence="10">
    <location>
        <begin position="83"/>
        <end position="102"/>
    </location>
</feature>
<comment type="subcellular location">
    <subcellularLocation>
        <location evidence="1">Cell inner membrane</location>
        <topology evidence="1">Multi-pass membrane protein</topology>
    </subcellularLocation>
</comment>
<evidence type="ECO:0000256" key="6">
    <source>
        <dbReference type="ARBA" id="ARBA00022989"/>
    </source>
</evidence>
<keyword evidence="5 10" id="KW-0812">Transmembrane</keyword>
<dbReference type="NCBIfam" id="TIGR00797">
    <property type="entry name" value="matE"/>
    <property type="match status" value="1"/>
</dbReference>
<dbReference type="PANTHER" id="PTHR43298:SF2">
    <property type="entry name" value="FMN_FAD EXPORTER YEEO-RELATED"/>
    <property type="match status" value="1"/>
</dbReference>
<evidence type="ECO:0000256" key="1">
    <source>
        <dbReference type="ARBA" id="ARBA00004429"/>
    </source>
</evidence>
<protein>
    <recommendedName>
        <fullName evidence="9">Multidrug-efflux transporter</fullName>
    </recommendedName>
</protein>
<sequence>MRAVLGLGLPLIGSHVAQFSIHLTDALMLGWYSVEALAAEVLGGTLFFVLFIMGSGFAWAVMPMVASAEASGEGAQVRRITRMGLWASIIFGIVTLPVMIGSEAVFGLLGQEPGTAALAAEYLRIAGWGILPALMVMVLKSYLAALERTAVVLWVTLAAVGLNVIVNYLLIFGNLGFPELGVRGAAMASLAVNLVSLAALAAYVQRSAPEHALFRRLWRPDWEALGRVFRLGWPIGLTSLAEVGLFAAASVMMGWLGTLPLAAHGIALQITSVVFMVHLGLSNVATVRAGQAYGRGDGAALREGARVVLGLSALVALATMAVLLIWPDPLVGLFLSPDDPERAAVIAVGRQLLAAAALFQLVDAAQVQALGLLRGVQDTRAPMVIAALSYWAVGVPVSYLLGFRLGYGGPGIWIGLAVGLALAGVFMLVRFWGWSARGVSFPARS</sequence>
<dbReference type="GO" id="GO:0015297">
    <property type="term" value="F:antiporter activity"/>
    <property type="evidence" value="ECO:0007669"/>
    <property type="project" value="UniProtKB-KW"/>
</dbReference>
<dbReference type="PANTHER" id="PTHR43298">
    <property type="entry name" value="MULTIDRUG RESISTANCE PROTEIN NORM-RELATED"/>
    <property type="match status" value="1"/>
</dbReference>
<evidence type="ECO:0000256" key="10">
    <source>
        <dbReference type="SAM" id="Phobius"/>
    </source>
</evidence>
<accession>A0A1H7VTY5</accession>
<gene>
    <name evidence="11" type="ORF">SAMN05443999_11357</name>
</gene>
<evidence type="ECO:0000256" key="9">
    <source>
        <dbReference type="ARBA" id="ARBA00031636"/>
    </source>
</evidence>
<keyword evidence="7" id="KW-0406">Ion transport</keyword>
<dbReference type="Proteomes" id="UP000199582">
    <property type="component" value="Unassembled WGS sequence"/>
</dbReference>
<organism evidence="11 12">
    <name type="scientific">Roseovarius azorensis</name>
    <dbReference type="NCBI Taxonomy" id="1287727"/>
    <lineage>
        <taxon>Bacteria</taxon>
        <taxon>Pseudomonadati</taxon>
        <taxon>Pseudomonadota</taxon>
        <taxon>Alphaproteobacteria</taxon>
        <taxon>Rhodobacterales</taxon>
        <taxon>Roseobacteraceae</taxon>
        <taxon>Roseovarius</taxon>
    </lineage>
</organism>
<evidence type="ECO:0000256" key="5">
    <source>
        <dbReference type="ARBA" id="ARBA00022692"/>
    </source>
</evidence>
<dbReference type="GO" id="GO:0006811">
    <property type="term" value="P:monoatomic ion transport"/>
    <property type="evidence" value="ECO:0007669"/>
    <property type="project" value="UniProtKB-KW"/>
</dbReference>
<evidence type="ECO:0000313" key="12">
    <source>
        <dbReference type="Proteomes" id="UP000199582"/>
    </source>
</evidence>
<feature type="transmembrane region" description="Helical" evidence="10">
    <location>
        <begin position="307"/>
        <end position="327"/>
    </location>
</feature>
<feature type="transmembrane region" description="Helical" evidence="10">
    <location>
        <begin position="184"/>
        <end position="204"/>
    </location>
</feature>
<dbReference type="InterPro" id="IPR048279">
    <property type="entry name" value="MdtK-like"/>
</dbReference>